<sequence>MKVYEESQQIGKYLAWTTRTKYEKQTIRQIQDPDTSTIVTENEDIARVFITHYSRIYEADYTVSLAQLEQYYKSNKLPKISLKVQNNIVQKITPSKIKGAIQKMPSAKACGGDGFPDEFYKTFCEELAPFLTVLYNAIFGEQ</sequence>
<proteinExistence type="predicted"/>
<dbReference type="PANTHER" id="PTHR31635:SF196">
    <property type="entry name" value="REVERSE TRANSCRIPTASE DOMAIN-CONTAINING PROTEIN-RELATED"/>
    <property type="match status" value="1"/>
</dbReference>
<evidence type="ECO:0000313" key="1">
    <source>
        <dbReference type="EMBL" id="KAJ1129907.1"/>
    </source>
</evidence>
<dbReference type="AlphaFoldDB" id="A0AAV7PRE5"/>
<keyword evidence="2" id="KW-1185">Reference proteome</keyword>
<evidence type="ECO:0000313" key="2">
    <source>
        <dbReference type="Proteomes" id="UP001066276"/>
    </source>
</evidence>
<comment type="caution">
    <text evidence="1">The sequence shown here is derived from an EMBL/GenBank/DDBJ whole genome shotgun (WGS) entry which is preliminary data.</text>
</comment>
<reference evidence="1" key="1">
    <citation type="journal article" date="2022" name="bioRxiv">
        <title>Sequencing and chromosome-scale assembly of the giantPleurodeles waltlgenome.</title>
        <authorList>
            <person name="Brown T."/>
            <person name="Elewa A."/>
            <person name="Iarovenko S."/>
            <person name="Subramanian E."/>
            <person name="Araus A.J."/>
            <person name="Petzold A."/>
            <person name="Susuki M."/>
            <person name="Suzuki K.-i.T."/>
            <person name="Hayashi T."/>
            <person name="Toyoda A."/>
            <person name="Oliveira C."/>
            <person name="Osipova E."/>
            <person name="Leigh N.D."/>
            <person name="Simon A."/>
            <person name="Yun M.H."/>
        </authorList>
    </citation>
    <scope>NUCLEOTIDE SEQUENCE</scope>
    <source>
        <strain evidence="1">20211129_DDA</strain>
        <tissue evidence="1">Liver</tissue>
    </source>
</reference>
<organism evidence="1 2">
    <name type="scientific">Pleurodeles waltl</name>
    <name type="common">Iberian ribbed newt</name>
    <dbReference type="NCBI Taxonomy" id="8319"/>
    <lineage>
        <taxon>Eukaryota</taxon>
        <taxon>Metazoa</taxon>
        <taxon>Chordata</taxon>
        <taxon>Craniata</taxon>
        <taxon>Vertebrata</taxon>
        <taxon>Euteleostomi</taxon>
        <taxon>Amphibia</taxon>
        <taxon>Batrachia</taxon>
        <taxon>Caudata</taxon>
        <taxon>Salamandroidea</taxon>
        <taxon>Salamandridae</taxon>
        <taxon>Pleurodelinae</taxon>
        <taxon>Pleurodeles</taxon>
    </lineage>
</organism>
<dbReference type="EMBL" id="JANPWB010000011">
    <property type="protein sequence ID" value="KAJ1129907.1"/>
    <property type="molecule type" value="Genomic_DNA"/>
</dbReference>
<name>A0AAV7PRE5_PLEWA</name>
<dbReference type="PANTHER" id="PTHR31635">
    <property type="entry name" value="REVERSE TRANSCRIPTASE DOMAIN-CONTAINING PROTEIN-RELATED"/>
    <property type="match status" value="1"/>
</dbReference>
<accession>A0AAV7PRE5</accession>
<dbReference type="Proteomes" id="UP001066276">
    <property type="component" value="Chromosome 7"/>
</dbReference>
<protein>
    <submittedName>
        <fullName evidence="1">Uncharacterized protein</fullName>
    </submittedName>
</protein>
<gene>
    <name evidence="1" type="ORF">NDU88_008268</name>
</gene>